<dbReference type="RefSeq" id="WP_286051313.1">
    <property type="nucleotide sequence ID" value="NZ_JASVWF010000001.1"/>
</dbReference>
<evidence type="ECO:0000259" key="1">
    <source>
        <dbReference type="Pfam" id="PF13474"/>
    </source>
</evidence>
<protein>
    <submittedName>
        <fullName evidence="2">Nuclear transport factor 2 family protein</fullName>
    </submittedName>
</protein>
<comment type="caution">
    <text evidence="2">The sequence shown here is derived from an EMBL/GenBank/DDBJ whole genome shotgun (WGS) entry which is preliminary data.</text>
</comment>
<dbReference type="EMBL" id="JASVWF010000001">
    <property type="protein sequence ID" value="MDL5155211.1"/>
    <property type="molecule type" value="Genomic_DNA"/>
</dbReference>
<feature type="domain" description="SnoaL-like" evidence="1">
    <location>
        <begin position="6"/>
        <end position="125"/>
    </location>
</feature>
<dbReference type="Gene3D" id="3.10.450.50">
    <property type="match status" value="1"/>
</dbReference>
<organism evidence="2 3">
    <name type="scientific">Actinomycetospora termitidis</name>
    <dbReference type="NCBI Taxonomy" id="3053470"/>
    <lineage>
        <taxon>Bacteria</taxon>
        <taxon>Bacillati</taxon>
        <taxon>Actinomycetota</taxon>
        <taxon>Actinomycetes</taxon>
        <taxon>Pseudonocardiales</taxon>
        <taxon>Pseudonocardiaceae</taxon>
        <taxon>Actinomycetospora</taxon>
    </lineage>
</organism>
<dbReference type="Pfam" id="PF13474">
    <property type="entry name" value="SnoaL_3"/>
    <property type="match status" value="1"/>
</dbReference>
<reference evidence="2 3" key="1">
    <citation type="submission" date="2023-06" db="EMBL/GenBank/DDBJ databases">
        <title>Actinomycetospora Odt1-22.</title>
        <authorList>
            <person name="Supong K."/>
        </authorList>
    </citation>
    <scope>NUCLEOTIDE SEQUENCE [LARGE SCALE GENOMIC DNA]</scope>
    <source>
        <strain evidence="2 3">Odt1-22</strain>
    </source>
</reference>
<name>A0ABT7M3G9_9PSEU</name>
<evidence type="ECO:0000313" key="3">
    <source>
        <dbReference type="Proteomes" id="UP001231924"/>
    </source>
</evidence>
<dbReference type="InterPro" id="IPR032710">
    <property type="entry name" value="NTF2-like_dom_sf"/>
</dbReference>
<dbReference type="Proteomes" id="UP001231924">
    <property type="component" value="Unassembled WGS sequence"/>
</dbReference>
<dbReference type="SUPFAM" id="SSF54427">
    <property type="entry name" value="NTF2-like"/>
    <property type="match status" value="1"/>
</dbReference>
<dbReference type="InterPro" id="IPR037401">
    <property type="entry name" value="SnoaL-like"/>
</dbReference>
<evidence type="ECO:0000313" key="2">
    <source>
        <dbReference type="EMBL" id="MDL5155211.1"/>
    </source>
</evidence>
<sequence length="143" mass="15445">MSTHEILAVLSEQHEAIAAGDAERAIATYAPQPVVYSLAPPLVQHTPDGDAAGLAEWIASFTAPPKLAHHDPEVHVSGDLALVHTLTSMSGDKGGEFTLWFRSTIGLRRIDGRWLVVHQHESVPFHMDGSFRAAVELEPAVIV</sequence>
<proteinExistence type="predicted"/>
<accession>A0ABT7M3G9</accession>
<keyword evidence="3" id="KW-1185">Reference proteome</keyword>
<gene>
    <name evidence="2" type="ORF">QRT03_04520</name>
</gene>